<protein>
    <recommendedName>
        <fullName evidence="4">Secreted protein</fullName>
    </recommendedName>
</protein>
<keyword evidence="3" id="KW-1185">Reference proteome</keyword>
<evidence type="ECO:0000313" key="3">
    <source>
        <dbReference type="Proteomes" id="UP000823941"/>
    </source>
</evidence>
<dbReference type="EMBL" id="JAHIBW010000019">
    <property type="protein sequence ID" value="KAG7301334.1"/>
    <property type="molecule type" value="Genomic_DNA"/>
</dbReference>
<evidence type="ECO:0000313" key="2">
    <source>
        <dbReference type="EMBL" id="KAG7301334.1"/>
    </source>
</evidence>
<dbReference type="Proteomes" id="UP000823941">
    <property type="component" value="Chromosome 19"/>
</dbReference>
<evidence type="ECO:0008006" key="4">
    <source>
        <dbReference type="Google" id="ProtNLM"/>
    </source>
</evidence>
<comment type="caution">
    <text evidence="2">The sequence shown here is derived from an EMBL/GenBank/DDBJ whole genome shotgun (WGS) entry which is preliminary data.</text>
</comment>
<feature type="region of interest" description="Disordered" evidence="1">
    <location>
        <begin position="47"/>
        <end position="73"/>
    </location>
</feature>
<sequence>MIKYKVLLVAASCAAQRGSRQGGWAGGRQGGRAARGDWDIRLAVPGQPGGDYPTHGGIPKTSFTCAGKSPGKA</sequence>
<reference evidence="2 3" key="1">
    <citation type="submission" date="2021-06" db="EMBL/GenBank/DDBJ databases">
        <title>A haploid diamondback moth (Plutella xylostella L.) genome assembly resolves 31 chromosomes and identifies a diamide resistance mutation.</title>
        <authorList>
            <person name="Ward C.M."/>
            <person name="Perry K.D."/>
            <person name="Baker G."/>
            <person name="Powis K."/>
            <person name="Heckel D.G."/>
            <person name="Baxter S.W."/>
        </authorList>
    </citation>
    <scope>NUCLEOTIDE SEQUENCE [LARGE SCALE GENOMIC DNA]</scope>
    <source>
        <strain evidence="2 3">LV</strain>
        <tissue evidence="2">Single pupa</tissue>
    </source>
</reference>
<gene>
    <name evidence="2" type="ORF">JYU34_014265</name>
</gene>
<accession>A0ABQ7Q7Y0</accession>
<organism evidence="2 3">
    <name type="scientific">Plutella xylostella</name>
    <name type="common">Diamondback moth</name>
    <name type="synonym">Plutella maculipennis</name>
    <dbReference type="NCBI Taxonomy" id="51655"/>
    <lineage>
        <taxon>Eukaryota</taxon>
        <taxon>Metazoa</taxon>
        <taxon>Ecdysozoa</taxon>
        <taxon>Arthropoda</taxon>
        <taxon>Hexapoda</taxon>
        <taxon>Insecta</taxon>
        <taxon>Pterygota</taxon>
        <taxon>Neoptera</taxon>
        <taxon>Endopterygota</taxon>
        <taxon>Lepidoptera</taxon>
        <taxon>Glossata</taxon>
        <taxon>Ditrysia</taxon>
        <taxon>Yponomeutoidea</taxon>
        <taxon>Plutellidae</taxon>
        <taxon>Plutella</taxon>
    </lineage>
</organism>
<evidence type="ECO:0000256" key="1">
    <source>
        <dbReference type="SAM" id="MobiDB-lite"/>
    </source>
</evidence>
<name>A0ABQ7Q7Y0_PLUXY</name>
<proteinExistence type="predicted"/>